<dbReference type="CDD" id="cd00590">
    <property type="entry name" value="RRM_SF"/>
    <property type="match status" value="1"/>
</dbReference>
<keyword evidence="7" id="KW-1185">Reference proteome</keyword>
<evidence type="ECO:0000259" key="5">
    <source>
        <dbReference type="PROSITE" id="PS50102"/>
    </source>
</evidence>
<dbReference type="PROSITE" id="PS50102">
    <property type="entry name" value="RRM"/>
    <property type="match status" value="2"/>
</dbReference>
<dbReference type="GO" id="GO:0003729">
    <property type="term" value="F:mRNA binding"/>
    <property type="evidence" value="ECO:0007669"/>
    <property type="project" value="TreeGrafter"/>
</dbReference>
<dbReference type="EMBL" id="LSRX01000271">
    <property type="protein sequence ID" value="OLQ02192.1"/>
    <property type="molecule type" value="Genomic_DNA"/>
</dbReference>
<feature type="compositionally biased region" description="Basic and acidic residues" evidence="4">
    <location>
        <begin position="459"/>
        <end position="486"/>
    </location>
</feature>
<feature type="domain" description="RRM" evidence="5">
    <location>
        <begin position="677"/>
        <end position="769"/>
    </location>
</feature>
<feature type="compositionally biased region" description="Basic and acidic residues" evidence="4">
    <location>
        <begin position="125"/>
        <end position="143"/>
    </location>
</feature>
<dbReference type="SUPFAM" id="SSF54928">
    <property type="entry name" value="RNA-binding domain, RBD"/>
    <property type="match status" value="2"/>
</dbReference>
<feature type="region of interest" description="Disordered" evidence="4">
    <location>
        <begin position="125"/>
        <end position="171"/>
    </location>
</feature>
<protein>
    <recommendedName>
        <fullName evidence="5">RRM domain-containing protein</fullName>
    </recommendedName>
</protein>
<evidence type="ECO:0000256" key="4">
    <source>
        <dbReference type="SAM" id="MobiDB-lite"/>
    </source>
</evidence>
<gene>
    <name evidence="6" type="ORF">AK812_SmicGene14990</name>
</gene>
<comment type="caution">
    <text evidence="6">The sequence shown here is derived from an EMBL/GenBank/DDBJ whole genome shotgun (WGS) entry which is preliminary data.</text>
</comment>
<name>A0A1Q9E436_SYMMI</name>
<dbReference type="GO" id="GO:1901259">
    <property type="term" value="P:chloroplast rRNA processing"/>
    <property type="evidence" value="ECO:0007669"/>
    <property type="project" value="TreeGrafter"/>
</dbReference>
<dbReference type="AlphaFoldDB" id="A0A1Q9E436"/>
<feature type="compositionally biased region" description="Basic and acidic residues" evidence="4">
    <location>
        <begin position="158"/>
        <end position="168"/>
    </location>
</feature>
<feature type="region of interest" description="Disordered" evidence="4">
    <location>
        <begin position="74"/>
        <end position="98"/>
    </location>
</feature>
<dbReference type="InterPro" id="IPR050502">
    <property type="entry name" value="Euk_RNA-bind_prot"/>
</dbReference>
<dbReference type="OrthoDB" id="346839at2759"/>
<dbReference type="PANTHER" id="PTHR48025">
    <property type="entry name" value="OS02G0815200 PROTEIN"/>
    <property type="match status" value="1"/>
</dbReference>
<sequence>MTFSADYFLAPMQIRIADLIEEQLPADGAHAAYSQSYQGRSVSKCYDYALAGESLNGSSDEEAAFLEVLEEPGLRTGTELPPLPPVPAGRGAPTAEAAPSGKLSEHLQALFLVPCERAVLRKSEDAEDTKLRRETVTPKRELESWDWDSASRPGDGTTKLEPRSEPLGRDPNSVALRLQSECAKGDLGDTLRLDVNEALAARIEEYEDNKENATILVDFEQSTKLSIQDENMMNMARSKGLRIVFPGRCRKRVGRRAAGQGPATKATLHRLSFLTDLEIESTIMERNTPNDSEELSLRNFGQIRQFKLALELESERGSVLKVADEPPNPDASAQGLRGAANTNRRSVRGEDYNELKEGPLACADGFEISRIGKAAMANRLTKEALSRTRLYQCAGSSGKLQGSRRFKEFVWNAGEHKRSHDELKLNAEIPNHSFSLIQEVPGTGCKAALPAKELHTLSRRAKEESRRAMEESRRAKEESERAKAAPDARAWPLGASPEQIRAWEEQQWNSWDWDWKEEEEVWRPDPEEWPHLDEVGSRKRDGNKVLQVSVLLQAHMMHEAMRGQYQESTPGEYDGTQEFQKRSYGASAGNYGRYRKNRDERIATRSAKSQILGGMRVHSSAQMTSLLGRLQLIAKEGEMLWQAVELVGSLVLFMPALAGIADLEWQHRAPTLRTDPFSVLFAHLSRRVPEEYLKSLFEEVGRVTHFELWKGVLVLAAGAENDSDLMASPWAEVHGKVTYTSTADANMAVKQLSGWYVHGRTMRVCLFRPPSEERGADPGKKAAVYISLGKNRYEHRFFALAAVKGYCDYDHCYGSPSATTTSTTSAAATAAATATAGTVLCFTLQRSDEGKSLGHDDELQEFGDGEAVARRAIERFNGAWVDNRRSFLSCVFFHNVTWTTTAAELKRKFGAYGTVEEFELRVKPNGRSLGMGTCRFSCSKEAKNAIASLDGQLRLAEHALAKAEKRRAELMTDLLRHSMSMEDCVWGLDALLRCRSAEGAVSLELPRRVALEY</sequence>
<proteinExistence type="predicted"/>
<dbReference type="InterPro" id="IPR035979">
    <property type="entry name" value="RBD_domain_sf"/>
</dbReference>
<keyword evidence="3" id="KW-0175">Coiled coil</keyword>
<feature type="region of interest" description="Disordered" evidence="4">
    <location>
        <begin position="321"/>
        <end position="349"/>
    </location>
</feature>
<organism evidence="6 7">
    <name type="scientific">Symbiodinium microadriaticum</name>
    <name type="common">Dinoflagellate</name>
    <name type="synonym">Zooxanthella microadriatica</name>
    <dbReference type="NCBI Taxonomy" id="2951"/>
    <lineage>
        <taxon>Eukaryota</taxon>
        <taxon>Sar</taxon>
        <taxon>Alveolata</taxon>
        <taxon>Dinophyceae</taxon>
        <taxon>Suessiales</taxon>
        <taxon>Symbiodiniaceae</taxon>
        <taxon>Symbiodinium</taxon>
    </lineage>
</organism>
<evidence type="ECO:0000256" key="2">
    <source>
        <dbReference type="PROSITE-ProRule" id="PRU00176"/>
    </source>
</evidence>
<dbReference type="PANTHER" id="PTHR48025:SF11">
    <property type="entry name" value="RNA-BINDING PROTEIN CP33, CHLOROPLASTIC"/>
    <property type="match status" value="1"/>
</dbReference>
<dbReference type="InterPro" id="IPR012677">
    <property type="entry name" value="Nucleotide-bd_a/b_plait_sf"/>
</dbReference>
<evidence type="ECO:0000256" key="3">
    <source>
        <dbReference type="SAM" id="Coils"/>
    </source>
</evidence>
<dbReference type="SMART" id="SM00360">
    <property type="entry name" value="RRM"/>
    <property type="match status" value="2"/>
</dbReference>
<keyword evidence="1 2" id="KW-0694">RNA-binding</keyword>
<feature type="coiled-coil region" evidence="3">
    <location>
        <begin position="946"/>
        <end position="973"/>
    </location>
</feature>
<feature type="domain" description="RRM" evidence="5">
    <location>
        <begin position="889"/>
        <end position="963"/>
    </location>
</feature>
<feature type="region of interest" description="Disordered" evidence="4">
    <location>
        <begin position="459"/>
        <end position="489"/>
    </location>
</feature>
<evidence type="ECO:0000313" key="6">
    <source>
        <dbReference type="EMBL" id="OLQ02192.1"/>
    </source>
</evidence>
<dbReference type="InterPro" id="IPR000504">
    <property type="entry name" value="RRM_dom"/>
</dbReference>
<dbReference type="Pfam" id="PF00076">
    <property type="entry name" value="RRM_1"/>
    <property type="match status" value="1"/>
</dbReference>
<reference evidence="6 7" key="1">
    <citation type="submission" date="2016-02" db="EMBL/GenBank/DDBJ databases">
        <title>Genome analysis of coral dinoflagellate symbionts highlights evolutionary adaptations to a symbiotic lifestyle.</title>
        <authorList>
            <person name="Aranda M."/>
            <person name="Li Y."/>
            <person name="Liew Y.J."/>
            <person name="Baumgarten S."/>
            <person name="Simakov O."/>
            <person name="Wilson M."/>
            <person name="Piel J."/>
            <person name="Ashoor H."/>
            <person name="Bougouffa S."/>
            <person name="Bajic V.B."/>
            <person name="Ryu T."/>
            <person name="Ravasi T."/>
            <person name="Bayer T."/>
            <person name="Micklem G."/>
            <person name="Kim H."/>
            <person name="Bhak J."/>
            <person name="Lajeunesse T.C."/>
            <person name="Voolstra C.R."/>
        </authorList>
    </citation>
    <scope>NUCLEOTIDE SEQUENCE [LARGE SCALE GENOMIC DNA]</scope>
    <source>
        <strain evidence="6 7">CCMP2467</strain>
    </source>
</reference>
<feature type="coiled-coil region" evidence="3">
    <location>
        <begin position="196"/>
        <end position="223"/>
    </location>
</feature>
<dbReference type="Gene3D" id="3.30.70.330">
    <property type="match status" value="2"/>
</dbReference>
<dbReference type="GO" id="GO:0009535">
    <property type="term" value="C:chloroplast thylakoid membrane"/>
    <property type="evidence" value="ECO:0007669"/>
    <property type="project" value="TreeGrafter"/>
</dbReference>
<dbReference type="Proteomes" id="UP000186817">
    <property type="component" value="Unassembled WGS sequence"/>
</dbReference>
<accession>A0A1Q9E436</accession>
<evidence type="ECO:0000256" key="1">
    <source>
        <dbReference type="ARBA" id="ARBA00022884"/>
    </source>
</evidence>
<evidence type="ECO:0000313" key="7">
    <source>
        <dbReference type="Proteomes" id="UP000186817"/>
    </source>
</evidence>